<evidence type="ECO:0000313" key="4">
    <source>
        <dbReference type="EMBL" id="UUY04401.1"/>
    </source>
</evidence>
<dbReference type="PANTHER" id="PTHR44196">
    <property type="entry name" value="DEHYDROGENASE/REDUCTASE SDR FAMILY MEMBER 7B"/>
    <property type="match status" value="1"/>
</dbReference>
<keyword evidence="2" id="KW-0560">Oxidoreductase</keyword>
<dbReference type="Proteomes" id="UP001058860">
    <property type="component" value="Chromosome"/>
</dbReference>
<dbReference type="Gene3D" id="3.40.50.720">
    <property type="entry name" value="NAD(P)-binding Rossmann-like Domain"/>
    <property type="match status" value="1"/>
</dbReference>
<dbReference type="Pfam" id="PF00106">
    <property type="entry name" value="adh_short"/>
    <property type="match status" value="1"/>
</dbReference>
<accession>A0ABY5PIC1</accession>
<dbReference type="InterPro" id="IPR002347">
    <property type="entry name" value="SDR_fam"/>
</dbReference>
<dbReference type="CDD" id="cd05233">
    <property type="entry name" value="SDR_c"/>
    <property type="match status" value="1"/>
</dbReference>
<dbReference type="PANTHER" id="PTHR44196:SF1">
    <property type="entry name" value="DEHYDROGENASE_REDUCTASE SDR FAMILY MEMBER 7B"/>
    <property type="match status" value="1"/>
</dbReference>
<dbReference type="SUPFAM" id="SSF51735">
    <property type="entry name" value="NAD(P)-binding Rossmann-fold domains"/>
    <property type="match status" value="1"/>
</dbReference>
<protein>
    <submittedName>
        <fullName evidence="4">SDR family NAD(P)-dependent oxidoreductase</fullName>
    </submittedName>
</protein>
<evidence type="ECO:0000256" key="2">
    <source>
        <dbReference type="ARBA" id="ARBA00023002"/>
    </source>
</evidence>
<evidence type="ECO:0000256" key="1">
    <source>
        <dbReference type="ARBA" id="ARBA00006484"/>
    </source>
</evidence>
<dbReference type="RefSeq" id="WP_353864889.1">
    <property type="nucleotide sequence ID" value="NZ_CP088295.1"/>
</dbReference>
<gene>
    <name evidence="4" type="ORF">LRS13_02395</name>
</gene>
<evidence type="ECO:0000313" key="5">
    <source>
        <dbReference type="Proteomes" id="UP001058860"/>
    </source>
</evidence>
<dbReference type="PRINTS" id="PR00081">
    <property type="entry name" value="GDHRDH"/>
</dbReference>
<evidence type="ECO:0000256" key="3">
    <source>
        <dbReference type="RuleBase" id="RU000363"/>
    </source>
</evidence>
<dbReference type="InterPro" id="IPR036291">
    <property type="entry name" value="NAD(P)-bd_dom_sf"/>
</dbReference>
<proteinExistence type="inferred from homology"/>
<dbReference type="EMBL" id="CP088295">
    <property type="protein sequence ID" value="UUY04401.1"/>
    <property type="molecule type" value="Genomic_DNA"/>
</dbReference>
<sequence length="294" mass="31258">MSLTSLRTRLAATPAMQAAVNGRPRTGDAELRAAVAGRTVLVTGASFGIGEATARRLAAAGAKVLLIARTAERLLEVSEELGDDAYPYPCDLTDFDAVGELAARLLYEHGPPDVLVNNAGKSIRRSIADSTDRFHDFQRSIAINYLGPIRLTLALLPAMRERGSGHLVNISTSGVRGLPASPGWSAYQSSKAAFDVWSRSVAQEVRPDGVASTSIYMGLVKTRMSAPNFATLPGLSPEGAGALVCDAIVRRPRTAGPSWVGLADVFTNGLMRGTSERVMARAFLHNERARAARD</sequence>
<comment type="similarity">
    <text evidence="1 3">Belongs to the short-chain dehydrogenases/reductases (SDR) family.</text>
</comment>
<reference evidence="5" key="1">
    <citation type="submission" date="2021-11" db="EMBL/GenBank/DDBJ databases">
        <title>Cultivation dependent microbiological survey of springs from the worlds oldest radium mine currently devoted to the extraction of radon-saturated water.</title>
        <authorList>
            <person name="Kapinusova G."/>
            <person name="Smrhova T."/>
            <person name="Strejcek M."/>
            <person name="Suman J."/>
            <person name="Jani K."/>
            <person name="Pajer P."/>
            <person name="Uhlik O."/>
        </authorList>
    </citation>
    <scope>NUCLEOTIDE SEQUENCE [LARGE SCALE GENOMIC DNA]</scope>
    <source>
        <strain evidence="5">J379</strain>
    </source>
</reference>
<name>A0ABY5PIC1_9ACTN</name>
<dbReference type="PRINTS" id="PR00080">
    <property type="entry name" value="SDRFAMILY"/>
</dbReference>
<organism evidence="4 5">
    <name type="scientific">Svornostia abyssi</name>
    <dbReference type="NCBI Taxonomy" id="2898438"/>
    <lineage>
        <taxon>Bacteria</taxon>
        <taxon>Bacillati</taxon>
        <taxon>Actinomycetota</taxon>
        <taxon>Thermoleophilia</taxon>
        <taxon>Solirubrobacterales</taxon>
        <taxon>Baekduiaceae</taxon>
        <taxon>Svornostia</taxon>
    </lineage>
</organism>
<keyword evidence="5" id="KW-1185">Reference proteome</keyword>